<dbReference type="SUPFAM" id="SSF56601">
    <property type="entry name" value="beta-lactamase/transpeptidase-like"/>
    <property type="match status" value="1"/>
</dbReference>
<dbReference type="InterPro" id="IPR001460">
    <property type="entry name" value="PCN-bd_Tpept"/>
</dbReference>
<dbReference type="Pfam" id="PF03717">
    <property type="entry name" value="PBP_dimer"/>
    <property type="match status" value="1"/>
</dbReference>
<dbReference type="Gene3D" id="3.40.710.10">
    <property type="entry name" value="DD-peptidase/beta-lactamase superfamily"/>
    <property type="match status" value="1"/>
</dbReference>
<evidence type="ECO:0000259" key="9">
    <source>
        <dbReference type="Pfam" id="PF00905"/>
    </source>
</evidence>
<feature type="domain" description="Penicillin-binding protein transpeptidase" evidence="9">
    <location>
        <begin position="333"/>
        <end position="553"/>
    </location>
</feature>
<keyword evidence="11" id="KW-0328">Glycosyltransferase</keyword>
<keyword evidence="11" id="KW-0132">Cell division</keyword>
<evidence type="ECO:0000256" key="5">
    <source>
        <dbReference type="ARBA" id="ARBA00022801"/>
    </source>
</evidence>
<feature type="transmembrane region" description="Helical" evidence="8">
    <location>
        <begin position="25"/>
        <end position="44"/>
    </location>
</feature>
<comment type="subcellular location">
    <subcellularLocation>
        <location evidence="2">Membrane</location>
    </subcellularLocation>
</comment>
<dbReference type="Gene3D" id="3.90.1310.10">
    <property type="entry name" value="Penicillin-binding protein 2a (Domain 2)"/>
    <property type="match status" value="1"/>
</dbReference>
<evidence type="ECO:0000256" key="3">
    <source>
        <dbReference type="ARBA" id="ARBA00012865"/>
    </source>
</evidence>
<proteinExistence type="predicted"/>
<reference evidence="11" key="1">
    <citation type="submission" date="2018-06" db="EMBL/GenBank/DDBJ databases">
        <authorList>
            <person name="Zhirakovskaya E."/>
        </authorList>
    </citation>
    <scope>NUCLEOTIDE SEQUENCE</scope>
</reference>
<keyword evidence="8" id="KW-1133">Transmembrane helix</keyword>
<feature type="domain" description="Penicillin-binding protein dimerisation" evidence="10">
    <location>
        <begin position="67"/>
        <end position="211"/>
    </location>
</feature>
<sequence length="586" mass="65608">MEESLEIEEPVAVIQQPLKNRGNRLLLLGGGIIVLMICLLQVFYSGESSTNKANQTAYFTQKVVARPGDIVDRKGRLLATSVSVKSLYLVPQNIKSPRQTARTIRTLFDIDIDWVSQAIENQQKKDKKYLWLKHRLNRKEVQQVKALGLPGNVYGFRKEYLRCYPQGELAAHLLGTCNLENAGEGGIEESYYQSLSGVDGKRLLLRKTNGGMNGEEIETKILYASQQGKTVVLTLDTEIQSFVEQGLQQITSQWNPKGCCAIMMNPQTGEILASASFPKYNPNQPVRISPSAWRDQTISFLFEPDAMLTPLVTAWGLQKGVVSKEQFSFNRQQTTKLNQNKNRYEAIKHFRLEQKTDSILIDEQSGTLLPLDQWESLSIEDFSGKPIATVTPLGLITAYATLANGGKRVSPRYVLQQMDSFDYIRNQLSATGTEEKPTLKKMGAMANQIISQENANWIATKLMVDFVNQRAGKKARLHDYSLFGYAGRSQKTLVSKANRFDEKATQKKVVCSFICGAPADNPQLLLLVVVDEPDSKNEPTPETIAAPVAAEILHQSLKYLQVPTLQNRVQAVAEKTYLLKKTNNKK</sequence>
<dbReference type="PANTHER" id="PTHR30627:SF6">
    <property type="entry name" value="BETA-LACTAMASE YBXI-RELATED"/>
    <property type="match status" value="1"/>
</dbReference>
<evidence type="ECO:0000259" key="10">
    <source>
        <dbReference type="Pfam" id="PF03717"/>
    </source>
</evidence>
<dbReference type="PANTHER" id="PTHR30627">
    <property type="entry name" value="PEPTIDOGLYCAN D,D-TRANSPEPTIDASE"/>
    <property type="match status" value="1"/>
</dbReference>
<evidence type="ECO:0000256" key="7">
    <source>
        <dbReference type="ARBA" id="ARBA00023251"/>
    </source>
</evidence>
<evidence type="ECO:0000256" key="1">
    <source>
        <dbReference type="ARBA" id="ARBA00001526"/>
    </source>
</evidence>
<evidence type="ECO:0000256" key="6">
    <source>
        <dbReference type="ARBA" id="ARBA00023136"/>
    </source>
</evidence>
<evidence type="ECO:0000256" key="4">
    <source>
        <dbReference type="ARBA" id="ARBA00022729"/>
    </source>
</evidence>
<dbReference type="SUPFAM" id="SSF56519">
    <property type="entry name" value="Penicillin binding protein dimerisation domain"/>
    <property type="match status" value="1"/>
</dbReference>
<organism evidence="11">
    <name type="scientific">hydrothermal vent metagenome</name>
    <dbReference type="NCBI Taxonomy" id="652676"/>
    <lineage>
        <taxon>unclassified sequences</taxon>
        <taxon>metagenomes</taxon>
        <taxon>ecological metagenomes</taxon>
    </lineage>
</organism>
<keyword evidence="7" id="KW-0046">Antibiotic resistance</keyword>
<dbReference type="GO" id="GO:0051301">
    <property type="term" value="P:cell division"/>
    <property type="evidence" value="ECO:0007669"/>
    <property type="project" value="UniProtKB-KW"/>
</dbReference>
<evidence type="ECO:0000313" key="11">
    <source>
        <dbReference type="EMBL" id="VAX41113.1"/>
    </source>
</evidence>
<dbReference type="GO" id="GO:0008800">
    <property type="term" value="F:beta-lactamase activity"/>
    <property type="evidence" value="ECO:0007669"/>
    <property type="project" value="UniProtKB-EC"/>
</dbReference>
<dbReference type="InterPro" id="IPR036138">
    <property type="entry name" value="PBP_dimer_sf"/>
</dbReference>
<feature type="domain" description="Penicillin-binding protein transpeptidase" evidence="9">
    <location>
        <begin position="260"/>
        <end position="327"/>
    </location>
</feature>
<keyword evidence="8" id="KW-0812">Transmembrane</keyword>
<dbReference type="GO" id="GO:0005886">
    <property type="term" value="C:plasma membrane"/>
    <property type="evidence" value="ECO:0007669"/>
    <property type="project" value="TreeGrafter"/>
</dbReference>
<dbReference type="InterPro" id="IPR005311">
    <property type="entry name" value="PBP_dimer"/>
</dbReference>
<dbReference type="EMBL" id="UOGL01000514">
    <property type="protein sequence ID" value="VAX41113.1"/>
    <property type="molecule type" value="Genomic_DNA"/>
</dbReference>
<dbReference type="InterPro" id="IPR012338">
    <property type="entry name" value="Beta-lactam/transpept-like"/>
</dbReference>
<dbReference type="InterPro" id="IPR050515">
    <property type="entry name" value="Beta-lactam/transpept"/>
</dbReference>
<keyword evidence="5" id="KW-0378">Hydrolase</keyword>
<dbReference type="EC" id="3.5.2.6" evidence="3"/>
<evidence type="ECO:0000256" key="2">
    <source>
        <dbReference type="ARBA" id="ARBA00004370"/>
    </source>
</evidence>
<gene>
    <name evidence="11" type="ORF">MNBD_PLANCTO02-1665</name>
</gene>
<dbReference type="GO" id="GO:0008658">
    <property type="term" value="F:penicillin binding"/>
    <property type="evidence" value="ECO:0007669"/>
    <property type="project" value="InterPro"/>
</dbReference>
<dbReference type="GO" id="GO:0071555">
    <property type="term" value="P:cell wall organization"/>
    <property type="evidence" value="ECO:0007669"/>
    <property type="project" value="TreeGrafter"/>
</dbReference>
<name>A0A3B1DVX4_9ZZZZ</name>
<dbReference type="GO" id="GO:0046677">
    <property type="term" value="P:response to antibiotic"/>
    <property type="evidence" value="ECO:0007669"/>
    <property type="project" value="UniProtKB-KW"/>
</dbReference>
<keyword evidence="4" id="KW-0732">Signal</keyword>
<dbReference type="GO" id="GO:0016757">
    <property type="term" value="F:glycosyltransferase activity"/>
    <property type="evidence" value="ECO:0007669"/>
    <property type="project" value="UniProtKB-KW"/>
</dbReference>
<dbReference type="Pfam" id="PF00905">
    <property type="entry name" value="Transpeptidase"/>
    <property type="match status" value="2"/>
</dbReference>
<keyword evidence="6 8" id="KW-0472">Membrane</keyword>
<comment type="catalytic activity">
    <reaction evidence="1">
        <text>a beta-lactam + H2O = a substituted beta-amino acid</text>
        <dbReference type="Rhea" id="RHEA:20401"/>
        <dbReference type="ChEBI" id="CHEBI:15377"/>
        <dbReference type="ChEBI" id="CHEBI:35627"/>
        <dbReference type="ChEBI" id="CHEBI:140347"/>
        <dbReference type="EC" id="3.5.2.6"/>
    </reaction>
</comment>
<keyword evidence="11" id="KW-0131">Cell cycle</keyword>
<evidence type="ECO:0000256" key="8">
    <source>
        <dbReference type="SAM" id="Phobius"/>
    </source>
</evidence>
<dbReference type="AlphaFoldDB" id="A0A3B1DVX4"/>
<keyword evidence="11" id="KW-0808">Transferase</keyword>
<accession>A0A3B1DVX4</accession>
<protein>
    <recommendedName>
        <fullName evidence="3">beta-lactamase</fullName>
        <ecNumber evidence="3">3.5.2.6</ecNumber>
    </recommendedName>
</protein>